<dbReference type="Proteomes" id="UP000191135">
    <property type="component" value="Plasmid pMM593"/>
</dbReference>
<dbReference type="SUPFAM" id="SSF55869">
    <property type="entry name" value="DNA topoisomerase I domain"/>
    <property type="match status" value="1"/>
</dbReference>
<keyword evidence="6 9" id="KW-0413">Isomerase</keyword>
<dbReference type="InterPro" id="IPR011010">
    <property type="entry name" value="DNA_brk_join_enz"/>
</dbReference>
<dbReference type="InterPro" id="IPR035447">
    <property type="entry name" value="DNA_topo_I_N_sf"/>
</dbReference>
<dbReference type="Pfam" id="PF01028">
    <property type="entry name" value="Topoisom_I"/>
    <property type="match status" value="1"/>
</dbReference>
<dbReference type="KEGG" id="mmed:Mame_04457"/>
<evidence type="ECO:0000313" key="9">
    <source>
        <dbReference type="EMBL" id="AQZ53749.1"/>
    </source>
</evidence>
<keyword evidence="4" id="KW-0799">Topoisomerase</keyword>
<dbReference type="eggNOG" id="COG3569">
    <property type="taxonomic scope" value="Bacteria"/>
</dbReference>
<dbReference type="InterPro" id="IPR013500">
    <property type="entry name" value="TopoI_cat_euk"/>
</dbReference>
<proteinExistence type="inferred from homology"/>
<organism evidence="9 10">
    <name type="scientific">Martelella mediterranea DSM 17316</name>
    <dbReference type="NCBI Taxonomy" id="1122214"/>
    <lineage>
        <taxon>Bacteria</taxon>
        <taxon>Pseudomonadati</taxon>
        <taxon>Pseudomonadota</taxon>
        <taxon>Alphaproteobacteria</taxon>
        <taxon>Hyphomicrobiales</taxon>
        <taxon>Aurantimonadaceae</taxon>
        <taxon>Martelella</taxon>
    </lineage>
</organism>
<dbReference type="EC" id="5.6.2.1" evidence="3"/>
<evidence type="ECO:0000259" key="7">
    <source>
        <dbReference type="Pfam" id="PF01028"/>
    </source>
</evidence>
<reference evidence="9 10" key="1">
    <citation type="submission" date="2017-03" db="EMBL/GenBank/DDBJ databases">
        <title>Foreign affairs: Plasmid Transfer between Roseobacters and Rhizobia.</title>
        <authorList>
            <person name="Bartling P."/>
            <person name="Bunk B."/>
            <person name="Overmann J."/>
            <person name="Brinkmann H."/>
            <person name="Petersen J."/>
        </authorList>
    </citation>
    <scope>NUCLEOTIDE SEQUENCE [LARGE SCALE GENOMIC DNA]</scope>
    <source>
        <strain evidence="9 10">MACL11</strain>
        <plasmid evidence="10">Plasmid pmm593</plasmid>
    </source>
</reference>
<dbReference type="Gene3D" id="1.10.132.120">
    <property type="match status" value="1"/>
</dbReference>
<dbReference type="EMBL" id="CP020331">
    <property type="protein sequence ID" value="AQZ53749.1"/>
    <property type="molecule type" value="Genomic_DNA"/>
</dbReference>
<evidence type="ECO:0000256" key="5">
    <source>
        <dbReference type="ARBA" id="ARBA00023125"/>
    </source>
</evidence>
<evidence type="ECO:0000256" key="3">
    <source>
        <dbReference type="ARBA" id="ARBA00012891"/>
    </source>
</evidence>
<evidence type="ECO:0000256" key="2">
    <source>
        <dbReference type="ARBA" id="ARBA00006645"/>
    </source>
</evidence>
<evidence type="ECO:0000259" key="8">
    <source>
        <dbReference type="Pfam" id="PF21338"/>
    </source>
</evidence>
<geneLocation type="plasmid" evidence="10">
    <name>pmm593</name>
</geneLocation>
<keyword evidence="10" id="KW-1185">Reference proteome</keyword>
<keyword evidence="9" id="KW-0614">Plasmid</keyword>
<dbReference type="GO" id="GO:0003917">
    <property type="term" value="F:DNA topoisomerase type I (single strand cut, ATP-independent) activity"/>
    <property type="evidence" value="ECO:0007669"/>
    <property type="project" value="UniProtKB-EC"/>
</dbReference>
<dbReference type="GO" id="GO:0006265">
    <property type="term" value="P:DNA topological change"/>
    <property type="evidence" value="ECO:0007669"/>
    <property type="project" value="InterPro"/>
</dbReference>
<comment type="similarity">
    <text evidence="2">Belongs to the type IB topoisomerase family.</text>
</comment>
<dbReference type="Pfam" id="PF21338">
    <property type="entry name" value="Top1B_N_bact"/>
    <property type="match status" value="1"/>
</dbReference>
<evidence type="ECO:0000313" key="10">
    <source>
        <dbReference type="Proteomes" id="UP000191135"/>
    </source>
</evidence>
<protein>
    <recommendedName>
        <fullName evidence="3">DNA topoisomerase</fullName>
        <ecNumber evidence="3">5.6.2.1</ecNumber>
    </recommendedName>
</protein>
<dbReference type="InterPro" id="IPR049331">
    <property type="entry name" value="Top1B_N_bact"/>
</dbReference>
<dbReference type="InterPro" id="IPR001631">
    <property type="entry name" value="TopoI"/>
</dbReference>
<feature type="domain" description="DNA topoisomerase IB N-terminal" evidence="8">
    <location>
        <begin position="35"/>
        <end position="82"/>
    </location>
</feature>
<accession>A0A1U9Z7Q0</accession>
<dbReference type="Gene3D" id="3.90.15.10">
    <property type="entry name" value="Topoisomerase I, Chain A, domain 3"/>
    <property type="match status" value="1"/>
</dbReference>
<sequence length="347" mass="39249">MKDEMDDEVFILKQAGLVYVSDREPGISRERRGRGFSYRMPDGTLVRDKAMRRRLDALAIPPAHERVWICMRPNGHLQATGYVARGRKQYRYHPDWRALREEKKYDQLVDFAAALPRIRRRARRDAGQFDNLPRAVLGAMTMLLDAAHLRIGNRSYLEENGTYGASTLLKRHVRFGEHLELEFAGKGGRRARRRLQAPRLQRVLERIADLPGRELFGWREEDGTPRSIDSGQLNAYLAEIAGAPFSAKTFRTWGGTVAAFSVAERDVRNGETPLIRTMSEAAASELSNTPTICRNSYIHPAVLALSNDAAERGLLMRQAARPAKLINGLRVSESRLTAFLKGARRLS</sequence>
<feature type="domain" description="DNA topoisomerase I catalytic core eukaryotic-type" evidence="7">
    <location>
        <begin position="96"/>
        <end position="261"/>
    </location>
</feature>
<keyword evidence="5" id="KW-0238">DNA-binding</keyword>
<dbReference type="AlphaFoldDB" id="A0A1U9Z7Q0"/>
<dbReference type="PROSITE" id="PS52038">
    <property type="entry name" value="TOPO_IB_2"/>
    <property type="match status" value="1"/>
</dbReference>
<dbReference type="SUPFAM" id="SSF56349">
    <property type="entry name" value="DNA breaking-rejoining enzymes"/>
    <property type="match status" value="1"/>
</dbReference>
<evidence type="ECO:0000256" key="6">
    <source>
        <dbReference type="ARBA" id="ARBA00023235"/>
    </source>
</evidence>
<dbReference type="GO" id="GO:0003677">
    <property type="term" value="F:DNA binding"/>
    <property type="evidence" value="ECO:0007669"/>
    <property type="project" value="UniProtKB-KW"/>
</dbReference>
<dbReference type="InterPro" id="IPR014711">
    <property type="entry name" value="TopoI_cat_a-hlx-sub_euk"/>
</dbReference>
<dbReference type="PRINTS" id="PR00416">
    <property type="entry name" value="EUTPISMRASEI"/>
</dbReference>
<name>A0A1U9Z7Q0_9HYPH</name>
<comment type="catalytic activity">
    <reaction evidence="1">
        <text>ATP-independent breakage of single-stranded DNA, followed by passage and rejoining.</text>
        <dbReference type="EC" id="5.6.2.1"/>
    </reaction>
</comment>
<evidence type="ECO:0000256" key="4">
    <source>
        <dbReference type="ARBA" id="ARBA00023029"/>
    </source>
</evidence>
<evidence type="ECO:0000256" key="1">
    <source>
        <dbReference type="ARBA" id="ARBA00000213"/>
    </source>
</evidence>
<gene>
    <name evidence="9" type="ORF">Mame_04457</name>
</gene>
<dbReference type="Gene3D" id="3.30.66.10">
    <property type="entry name" value="DNA topoisomerase I domain"/>
    <property type="match status" value="1"/>
</dbReference>